<dbReference type="OrthoDB" id="6058968at2"/>
<evidence type="ECO:0000313" key="2">
    <source>
        <dbReference type="EMBL" id="SFF56312.1"/>
    </source>
</evidence>
<reference evidence="2 3" key="1">
    <citation type="submission" date="2016-10" db="EMBL/GenBank/DDBJ databases">
        <authorList>
            <person name="de Groot N.N."/>
        </authorList>
    </citation>
    <scope>NUCLEOTIDE SEQUENCE [LARGE SCALE GENOMIC DNA]</scope>
    <source>
        <strain evidence="2 3">DSM 23609</strain>
    </source>
</reference>
<feature type="region of interest" description="Disordered" evidence="1">
    <location>
        <begin position="393"/>
        <end position="413"/>
    </location>
</feature>
<gene>
    <name evidence="2" type="ORF">SAMN04488120_1094</name>
</gene>
<organism evidence="2 3">
    <name type="scientific">Fontimonas thermophila</name>
    <dbReference type="NCBI Taxonomy" id="1076937"/>
    <lineage>
        <taxon>Bacteria</taxon>
        <taxon>Pseudomonadati</taxon>
        <taxon>Pseudomonadota</taxon>
        <taxon>Gammaproteobacteria</taxon>
        <taxon>Nevskiales</taxon>
        <taxon>Nevskiaceae</taxon>
        <taxon>Fontimonas</taxon>
    </lineage>
</organism>
<proteinExistence type="predicted"/>
<dbReference type="RefSeq" id="WP_091534245.1">
    <property type="nucleotide sequence ID" value="NZ_FOOC01000009.1"/>
</dbReference>
<protein>
    <submittedName>
        <fullName evidence="2">Uncharacterized protein</fullName>
    </submittedName>
</protein>
<evidence type="ECO:0000256" key="1">
    <source>
        <dbReference type="SAM" id="MobiDB-lite"/>
    </source>
</evidence>
<sequence>MKKTFVDVLLELPVDATLSTFLASHGLPVAADFDWEDTPRTSQALVEAVRAWPDVAARDRLIGNLMASVQLADPAGKQAMFQAAAGDGTALVGLVACRSDTHRSFWLYASHPALFERACEFDYLERHGSQAQQHDLGVKRRPNTSDAALAALRQAISAFYQRELQCGDGSVAYLVERRPGMFLLTVHVKDLAMLRLEFEGAHLTRRVGNPNIHMVLEYAVATGVVRTLVRGGAKYHQMLVDAFAEHLLGVKVDAHRIKPPTLDLSVLRLGFDVPQAVADGFVALQVKSLTVLSPSTALKLDCTAMASSEQRCVTELLREEFPGEDPLARGWLITAARINLYYPPEPGKARSKVITVEVTRRGRLNLHKFDAALQAQLEGYLVSLGILQPGQTLNAQEASPEPDMVNPQPVYEN</sequence>
<dbReference type="AlphaFoldDB" id="A0A1I2JNA8"/>
<evidence type="ECO:0000313" key="3">
    <source>
        <dbReference type="Proteomes" id="UP000199771"/>
    </source>
</evidence>
<name>A0A1I2JNA8_9GAMM</name>
<accession>A0A1I2JNA8</accession>
<keyword evidence="3" id="KW-1185">Reference proteome</keyword>
<dbReference type="EMBL" id="FOOC01000009">
    <property type="protein sequence ID" value="SFF56312.1"/>
    <property type="molecule type" value="Genomic_DNA"/>
</dbReference>
<dbReference type="Proteomes" id="UP000199771">
    <property type="component" value="Unassembled WGS sequence"/>
</dbReference>
<dbReference type="STRING" id="1076937.SAMN04488120_1094"/>